<keyword evidence="2" id="KW-1185">Reference proteome</keyword>
<dbReference type="Proteomes" id="UP001152795">
    <property type="component" value="Unassembled WGS sequence"/>
</dbReference>
<dbReference type="InterPro" id="IPR020471">
    <property type="entry name" value="AKR"/>
</dbReference>
<dbReference type="GO" id="GO:0010349">
    <property type="term" value="F:L-galactose dehydrogenase activity"/>
    <property type="evidence" value="ECO:0007669"/>
    <property type="project" value="InterPro"/>
</dbReference>
<dbReference type="OrthoDB" id="48988at2759"/>
<dbReference type="InterPro" id="IPR044479">
    <property type="entry name" value="LGALDH-like"/>
</dbReference>
<dbReference type="InterPro" id="IPR036812">
    <property type="entry name" value="NAD(P)_OxRdtase_dom_sf"/>
</dbReference>
<organism evidence="1 2">
    <name type="scientific">Paramuricea clavata</name>
    <name type="common">Red gorgonian</name>
    <name type="synonym">Violescent sea-whip</name>
    <dbReference type="NCBI Taxonomy" id="317549"/>
    <lineage>
        <taxon>Eukaryota</taxon>
        <taxon>Metazoa</taxon>
        <taxon>Cnidaria</taxon>
        <taxon>Anthozoa</taxon>
        <taxon>Octocorallia</taxon>
        <taxon>Malacalcyonacea</taxon>
        <taxon>Plexauridae</taxon>
        <taxon>Paramuricea</taxon>
    </lineage>
</organism>
<dbReference type="FunFam" id="3.20.20.100:FF:000011">
    <property type="entry name" value="Aldo/keto reductase"/>
    <property type="match status" value="1"/>
</dbReference>
<protein>
    <submittedName>
        <fullName evidence="1">L-galactose dehydrogenase-like</fullName>
    </submittedName>
</protein>
<dbReference type="CDD" id="cd19163">
    <property type="entry name" value="AKR_galDH"/>
    <property type="match status" value="1"/>
</dbReference>
<evidence type="ECO:0000313" key="2">
    <source>
        <dbReference type="Proteomes" id="UP001152795"/>
    </source>
</evidence>
<dbReference type="PANTHER" id="PTHR42686:SF1">
    <property type="entry name" value="GH17980P-RELATED"/>
    <property type="match status" value="1"/>
</dbReference>
<dbReference type="Gene3D" id="3.20.20.100">
    <property type="entry name" value="NADP-dependent oxidoreductase domain"/>
    <property type="match status" value="1"/>
</dbReference>
<dbReference type="SUPFAM" id="SSF51430">
    <property type="entry name" value="NAD(P)-linked oxidoreductase"/>
    <property type="match status" value="1"/>
</dbReference>
<dbReference type="PRINTS" id="PR00069">
    <property type="entry name" value="ALDKETRDTASE"/>
</dbReference>
<dbReference type="PANTHER" id="PTHR42686">
    <property type="entry name" value="GH17980P-RELATED"/>
    <property type="match status" value="1"/>
</dbReference>
<name>A0A7D9I7Y8_PARCT</name>
<gene>
    <name evidence="1" type="ORF">PACLA_8A059339</name>
</gene>
<accession>A0A7D9I7Y8</accession>
<reference evidence="1" key="1">
    <citation type="submission" date="2020-04" db="EMBL/GenBank/DDBJ databases">
        <authorList>
            <person name="Alioto T."/>
            <person name="Alioto T."/>
            <person name="Gomez Garrido J."/>
        </authorList>
    </citation>
    <scope>NUCLEOTIDE SEQUENCE</scope>
    <source>
        <strain evidence="1">A484AB</strain>
    </source>
</reference>
<dbReference type="GO" id="GO:0005829">
    <property type="term" value="C:cytosol"/>
    <property type="evidence" value="ECO:0007669"/>
    <property type="project" value="TreeGrafter"/>
</dbReference>
<comment type="caution">
    <text evidence="1">The sequence shown here is derived from an EMBL/GenBank/DDBJ whole genome shotgun (WGS) entry which is preliminary data.</text>
</comment>
<proteinExistence type="predicted"/>
<sequence length="329" mass="36907">MKYRLLGKTGLEVSILSFGASSLGSVFRSTKESESIEVVHEALKSGINYIDVAPWYGHGKAETVLGKALQGVPRDSYYIATKVGRYLPEVDKMFDFSKEKIVAGFEESLERLGLDYVDVLQIHDMEFAPSLDIILNETLPAMMKLKESGKVKFIGVTGYPLENFRRVLEKTTVPVDTILSYCHCSMNDRTLLDYIDEFKKYDVGIINASPISMGLLSNRGPPPWHPASQGIRSACKQAAEYCQSQDIDISKLAMKFSLGVEEVATTLVSTASLSNLRKNIEAVTEGLTDVEKQAMDYIIENYFRQLEDKTWEGVEVNEYWNKLKQLKAP</sequence>
<dbReference type="AlphaFoldDB" id="A0A7D9I7Y8"/>
<dbReference type="EMBL" id="CACRXK020003673">
    <property type="protein sequence ID" value="CAB3999802.1"/>
    <property type="molecule type" value="Genomic_DNA"/>
</dbReference>
<dbReference type="Pfam" id="PF00248">
    <property type="entry name" value="Aldo_ket_red"/>
    <property type="match status" value="1"/>
</dbReference>
<dbReference type="InterPro" id="IPR023210">
    <property type="entry name" value="NADP_OxRdtase_dom"/>
</dbReference>
<evidence type="ECO:0000313" key="1">
    <source>
        <dbReference type="EMBL" id="CAB3999802.1"/>
    </source>
</evidence>